<sequence length="167" mass="19341">MMLILRESTFKSSKGKRKDVGLTYVVNNGRATVKAAQEKKMAWPLPSAPVWCEMRKRVARPRLRSDRRAKQHQLGIKENVKSCTQTPEDVNLILQEHEDKKLTAKKPMSGEVHEDDDEALRTLDISRIRSGKRPNEEESMPFAKKNRKDPLDVIYYRKPEETLKKGK</sequence>
<evidence type="ECO:0000256" key="1">
    <source>
        <dbReference type="SAM" id="MobiDB-lite"/>
    </source>
</evidence>
<comment type="caution">
    <text evidence="2">The sequence shown here is derived from an EMBL/GenBank/DDBJ whole genome shotgun (WGS) entry which is preliminary data.</text>
</comment>
<dbReference type="Proteomes" id="UP001058974">
    <property type="component" value="Chromosome 4"/>
</dbReference>
<dbReference type="Gramene" id="Psat04G0359200-T1">
    <property type="protein sequence ID" value="KAI5419476.1"/>
    <property type="gene ID" value="KIW84_043592"/>
</dbReference>
<accession>A0A9D4XIR0</accession>
<feature type="region of interest" description="Disordered" evidence="1">
    <location>
        <begin position="98"/>
        <end position="150"/>
    </location>
</feature>
<proteinExistence type="predicted"/>
<gene>
    <name evidence="2" type="ORF">KIW84_043592</name>
</gene>
<keyword evidence="3" id="KW-1185">Reference proteome</keyword>
<dbReference type="AlphaFoldDB" id="A0A9D4XIR0"/>
<dbReference type="EMBL" id="JAMSHJ010000004">
    <property type="protein sequence ID" value="KAI5419476.1"/>
    <property type="molecule type" value="Genomic_DNA"/>
</dbReference>
<protein>
    <submittedName>
        <fullName evidence="2">Uncharacterized protein</fullName>
    </submittedName>
</protein>
<evidence type="ECO:0000313" key="2">
    <source>
        <dbReference type="EMBL" id="KAI5419476.1"/>
    </source>
</evidence>
<name>A0A9D4XIR0_PEA</name>
<organism evidence="2 3">
    <name type="scientific">Pisum sativum</name>
    <name type="common">Garden pea</name>
    <name type="synonym">Lathyrus oleraceus</name>
    <dbReference type="NCBI Taxonomy" id="3888"/>
    <lineage>
        <taxon>Eukaryota</taxon>
        <taxon>Viridiplantae</taxon>
        <taxon>Streptophyta</taxon>
        <taxon>Embryophyta</taxon>
        <taxon>Tracheophyta</taxon>
        <taxon>Spermatophyta</taxon>
        <taxon>Magnoliopsida</taxon>
        <taxon>eudicotyledons</taxon>
        <taxon>Gunneridae</taxon>
        <taxon>Pentapetalae</taxon>
        <taxon>rosids</taxon>
        <taxon>fabids</taxon>
        <taxon>Fabales</taxon>
        <taxon>Fabaceae</taxon>
        <taxon>Papilionoideae</taxon>
        <taxon>50 kb inversion clade</taxon>
        <taxon>NPAAA clade</taxon>
        <taxon>Hologalegina</taxon>
        <taxon>IRL clade</taxon>
        <taxon>Fabeae</taxon>
        <taxon>Lathyrus</taxon>
    </lineage>
</organism>
<evidence type="ECO:0000313" key="3">
    <source>
        <dbReference type="Proteomes" id="UP001058974"/>
    </source>
</evidence>
<reference evidence="2 3" key="1">
    <citation type="journal article" date="2022" name="Nat. Genet.">
        <title>Improved pea reference genome and pan-genome highlight genomic features and evolutionary characteristics.</title>
        <authorList>
            <person name="Yang T."/>
            <person name="Liu R."/>
            <person name="Luo Y."/>
            <person name="Hu S."/>
            <person name="Wang D."/>
            <person name="Wang C."/>
            <person name="Pandey M.K."/>
            <person name="Ge S."/>
            <person name="Xu Q."/>
            <person name="Li N."/>
            <person name="Li G."/>
            <person name="Huang Y."/>
            <person name="Saxena R.K."/>
            <person name="Ji Y."/>
            <person name="Li M."/>
            <person name="Yan X."/>
            <person name="He Y."/>
            <person name="Liu Y."/>
            <person name="Wang X."/>
            <person name="Xiang C."/>
            <person name="Varshney R.K."/>
            <person name="Ding H."/>
            <person name="Gao S."/>
            <person name="Zong X."/>
        </authorList>
    </citation>
    <scope>NUCLEOTIDE SEQUENCE [LARGE SCALE GENOMIC DNA]</scope>
    <source>
        <strain evidence="2 3">cv. Zhongwan 6</strain>
    </source>
</reference>